<dbReference type="InterPro" id="IPR040442">
    <property type="entry name" value="Pyrv_kinase-like_dom_sf"/>
</dbReference>
<accession>A0A410GET4</accession>
<dbReference type="SUPFAM" id="SSF51621">
    <property type="entry name" value="Phosphoenolpyruvate/pyruvate domain"/>
    <property type="match status" value="1"/>
</dbReference>
<organism evidence="5 6">
    <name type="scientific">Pollutimonas thiosulfatoxidans</name>
    <dbReference type="NCBI Taxonomy" id="2028345"/>
    <lineage>
        <taxon>Bacteria</taxon>
        <taxon>Pseudomonadati</taxon>
        <taxon>Pseudomonadota</taxon>
        <taxon>Betaproteobacteria</taxon>
        <taxon>Burkholderiales</taxon>
        <taxon>Alcaligenaceae</taxon>
        <taxon>Pollutimonas</taxon>
    </lineage>
</organism>
<dbReference type="GO" id="GO:0046872">
    <property type="term" value="F:metal ion binding"/>
    <property type="evidence" value="ECO:0007669"/>
    <property type="project" value="UniProtKB-KW"/>
</dbReference>
<reference evidence="5 6" key="1">
    <citation type="submission" date="2017-08" db="EMBL/GenBank/DDBJ databases">
        <authorList>
            <person name="Park S.-J."/>
            <person name="Kim H."/>
        </authorList>
    </citation>
    <scope>NUCLEOTIDE SEQUENCE [LARGE SCALE GENOMIC DNA]</scope>
    <source>
        <strain evidence="6">ye3</strain>
    </source>
</reference>
<evidence type="ECO:0000313" key="6">
    <source>
        <dbReference type="Proteomes" id="UP000283474"/>
    </source>
</evidence>
<dbReference type="EMBL" id="CP022987">
    <property type="protein sequence ID" value="QAA94798.1"/>
    <property type="molecule type" value="Genomic_DNA"/>
</dbReference>
<sequence length="258" mass="27755">MSLPVNRFKQAIGSGQHQLGLWVSLAHAYSAEVVAGAGFDWLVFDTEHSPNDVPTVLGQLQAAAAYPVSCIVRPSWNDQVQQKRYLDIGAQTLLIPYVQTAQEAEQAVAGMRYPPHGVRGVGGTMRASGFGRMTDYARHCQEQLCLLVQIETLEGLNNLESIAAVDGVDGIFIGPADLSASLGHPGELQHPEVQKAIEDAIGRTRACGKAPGILTFDETLARRYMDLGSLFTAVGMDVAILARATEALANRFRLAAKQ</sequence>
<evidence type="ECO:0000256" key="1">
    <source>
        <dbReference type="ARBA" id="ARBA00005568"/>
    </source>
</evidence>
<evidence type="ECO:0000259" key="4">
    <source>
        <dbReference type="Pfam" id="PF03328"/>
    </source>
</evidence>
<dbReference type="Gene3D" id="3.20.20.60">
    <property type="entry name" value="Phosphoenolpyruvate-binding domains"/>
    <property type="match status" value="1"/>
</dbReference>
<dbReference type="PANTHER" id="PTHR30502:SF0">
    <property type="entry name" value="PHOSPHOENOLPYRUVATE CARBOXYLASE FAMILY PROTEIN"/>
    <property type="match status" value="1"/>
</dbReference>
<dbReference type="RefSeq" id="WP_128355793.1">
    <property type="nucleotide sequence ID" value="NZ_CP022987.1"/>
</dbReference>
<evidence type="ECO:0000313" key="5">
    <source>
        <dbReference type="EMBL" id="QAA94798.1"/>
    </source>
</evidence>
<protein>
    <submittedName>
        <fullName evidence="5">4-hydroxy-2-oxo-heptane-1,7-dioate aldolase</fullName>
    </submittedName>
</protein>
<dbReference type="PANTHER" id="PTHR30502">
    <property type="entry name" value="2-KETO-3-DEOXY-L-RHAMNONATE ALDOLASE"/>
    <property type="match status" value="1"/>
</dbReference>
<dbReference type="FunFam" id="3.20.20.60:FF:000004">
    <property type="entry name" value="5-keto-4-deoxy-D-glucarate aldolase"/>
    <property type="match status" value="1"/>
</dbReference>
<name>A0A410GET4_9BURK</name>
<evidence type="ECO:0000256" key="3">
    <source>
        <dbReference type="ARBA" id="ARBA00023239"/>
    </source>
</evidence>
<dbReference type="GO" id="GO:0005737">
    <property type="term" value="C:cytoplasm"/>
    <property type="evidence" value="ECO:0007669"/>
    <property type="project" value="TreeGrafter"/>
</dbReference>
<dbReference type="InterPro" id="IPR050251">
    <property type="entry name" value="HpcH-HpaI_aldolase"/>
</dbReference>
<dbReference type="GO" id="GO:0016832">
    <property type="term" value="F:aldehyde-lyase activity"/>
    <property type="evidence" value="ECO:0007669"/>
    <property type="project" value="UniProtKB-ARBA"/>
</dbReference>
<dbReference type="Pfam" id="PF03328">
    <property type="entry name" value="HpcH_HpaI"/>
    <property type="match status" value="1"/>
</dbReference>
<comment type="similarity">
    <text evidence="1">Belongs to the HpcH/HpaI aldolase family.</text>
</comment>
<feature type="domain" description="HpcH/HpaI aldolase/citrate lyase" evidence="4">
    <location>
        <begin position="18"/>
        <end position="242"/>
    </location>
</feature>
<dbReference type="KEGG" id="pus:CKA81_13770"/>
<keyword evidence="6" id="KW-1185">Reference proteome</keyword>
<proteinExistence type="inferred from homology"/>
<dbReference type="Proteomes" id="UP000283474">
    <property type="component" value="Chromosome"/>
</dbReference>
<keyword evidence="3" id="KW-0456">Lyase</keyword>
<gene>
    <name evidence="5" type="ORF">CKA81_13770</name>
</gene>
<evidence type="ECO:0000256" key="2">
    <source>
        <dbReference type="ARBA" id="ARBA00022723"/>
    </source>
</evidence>
<keyword evidence="2" id="KW-0479">Metal-binding</keyword>
<dbReference type="InterPro" id="IPR005000">
    <property type="entry name" value="Aldolase/citrate-lyase_domain"/>
</dbReference>
<dbReference type="InterPro" id="IPR015813">
    <property type="entry name" value="Pyrv/PenolPyrv_kinase-like_dom"/>
</dbReference>
<dbReference type="OrthoDB" id="86160at2"/>
<dbReference type="AlphaFoldDB" id="A0A410GET4"/>